<dbReference type="Gramene" id="ONK72640">
    <property type="protein sequence ID" value="ONK72640"/>
    <property type="gene ID" value="A4U43_C04F21500"/>
</dbReference>
<dbReference type="AlphaFoldDB" id="A0A5P1F813"/>
<dbReference type="Proteomes" id="UP000243459">
    <property type="component" value="Chromosome 4"/>
</dbReference>
<feature type="domain" description="F-box" evidence="2">
    <location>
        <begin position="36"/>
        <end position="64"/>
    </location>
</feature>
<reference evidence="4" key="1">
    <citation type="journal article" date="2017" name="Nat. Commun.">
        <title>The asparagus genome sheds light on the origin and evolution of a young Y chromosome.</title>
        <authorList>
            <person name="Harkess A."/>
            <person name="Zhou J."/>
            <person name="Xu C."/>
            <person name="Bowers J.E."/>
            <person name="Van der Hulst R."/>
            <person name="Ayyampalayam S."/>
            <person name="Mercati F."/>
            <person name="Riccardi P."/>
            <person name="McKain M.R."/>
            <person name="Kakrana A."/>
            <person name="Tang H."/>
            <person name="Ray J."/>
            <person name="Groenendijk J."/>
            <person name="Arikit S."/>
            <person name="Mathioni S.M."/>
            <person name="Nakano M."/>
            <person name="Shan H."/>
            <person name="Telgmann-Rauber A."/>
            <person name="Kanno A."/>
            <person name="Yue Z."/>
            <person name="Chen H."/>
            <person name="Li W."/>
            <person name="Chen Y."/>
            <person name="Xu X."/>
            <person name="Zhang Y."/>
            <person name="Luo S."/>
            <person name="Chen H."/>
            <person name="Gao J."/>
            <person name="Mao Z."/>
            <person name="Pires J.C."/>
            <person name="Luo M."/>
            <person name="Kudrna D."/>
            <person name="Wing R.A."/>
            <person name="Meyers B.C."/>
            <person name="Yi K."/>
            <person name="Kong H."/>
            <person name="Lavrijsen P."/>
            <person name="Sunseri F."/>
            <person name="Falavigna A."/>
            <person name="Ye Y."/>
            <person name="Leebens-Mack J.H."/>
            <person name="Chen G."/>
        </authorList>
    </citation>
    <scope>NUCLEOTIDE SEQUENCE [LARGE SCALE GENOMIC DNA]</scope>
    <source>
        <strain evidence="4">cv. DH0086</strain>
    </source>
</reference>
<protein>
    <recommendedName>
        <fullName evidence="2">F-box domain-containing protein</fullName>
    </recommendedName>
</protein>
<dbReference type="OMA" id="PALIHIG"/>
<evidence type="ECO:0000313" key="3">
    <source>
        <dbReference type="EMBL" id="ONK72640.1"/>
    </source>
</evidence>
<dbReference type="InterPro" id="IPR001810">
    <property type="entry name" value="F-box_dom"/>
</dbReference>
<proteinExistence type="predicted"/>
<dbReference type="PANTHER" id="PTHR35546:SF130">
    <property type="entry name" value="EXPRESSED PROTEIN"/>
    <property type="match status" value="1"/>
</dbReference>
<sequence>MDDDEFSATTKTKKQKREPSSPASAPVIAGCMIPEELILCEILPRLPYKLLCRFKCVCKKWNNLKFLPNYQLVSVGKDETLVYTITTPGITVCKSYPNSFLPNDDYRARLISSTNGLLCLELENNTINHSFLYVHNPLTSEGRVIPDSGGCVNSVALAFESKTSSTDYKIIHPVKLRHDCESTRASRRHILTFGFVIFSSTTSKWVSTNAKVTIRDFIKLGKSIYVKGVVYWECSNQLMSFNIEEDVCTIITLPENIPGLNFNEMGVCKDQLTYTKICGFHVQVWLLNNNGNWEQIYKVNNLQMIVDNESFFLPLGLLLMRKGKKVERMFYMNKLLPLPFYGGEKLYMRVRSVFHYEDTVILYNIKTGDFSRVIENRCADRILPYNT</sequence>
<dbReference type="EMBL" id="CM007384">
    <property type="protein sequence ID" value="ONK72640.1"/>
    <property type="molecule type" value="Genomic_DNA"/>
</dbReference>
<dbReference type="SUPFAM" id="SSF81383">
    <property type="entry name" value="F-box domain"/>
    <property type="match status" value="1"/>
</dbReference>
<organism evidence="3 4">
    <name type="scientific">Asparagus officinalis</name>
    <name type="common">Garden asparagus</name>
    <dbReference type="NCBI Taxonomy" id="4686"/>
    <lineage>
        <taxon>Eukaryota</taxon>
        <taxon>Viridiplantae</taxon>
        <taxon>Streptophyta</taxon>
        <taxon>Embryophyta</taxon>
        <taxon>Tracheophyta</taxon>
        <taxon>Spermatophyta</taxon>
        <taxon>Magnoliopsida</taxon>
        <taxon>Liliopsida</taxon>
        <taxon>Asparagales</taxon>
        <taxon>Asparagaceae</taxon>
        <taxon>Asparagoideae</taxon>
        <taxon>Asparagus</taxon>
    </lineage>
</organism>
<dbReference type="Gene3D" id="1.20.1280.50">
    <property type="match status" value="1"/>
</dbReference>
<dbReference type="InterPro" id="IPR036047">
    <property type="entry name" value="F-box-like_dom_sf"/>
</dbReference>
<dbReference type="InterPro" id="IPR055290">
    <property type="entry name" value="At3g26010-like"/>
</dbReference>
<keyword evidence="4" id="KW-1185">Reference proteome</keyword>
<feature type="region of interest" description="Disordered" evidence="1">
    <location>
        <begin position="1"/>
        <end position="25"/>
    </location>
</feature>
<dbReference type="PANTHER" id="PTHR35546">
    <property type="entry name" value="F-BOX PROTEIN INTERACTION DOMAIN PROTEIN-RELATED"/>
    <property type="match status" value="1"/>
</dbReference>
<gene>
    <name evidence="3" type="ORF">A4U43_C04F21500</name>
</gene>
<evidence type="ECO:0000313" key="4">
    <source>
        <dbReference type="Proteomes" id="UP000243459"/>
    </source>
</evidence>
<evidence type="ECO:0000256" key="1">
    <source>
        <dbReference type="SAM" id="MobiDB-lite"/>
    </source>
</evidence>
<accession>A0A5P1F813</accession>
<dbReference type="Pfam" id="PF00646">
    <property type="entry name" value="F-box"/>
    <property type="match status" value="1"/>
</dbReference>
<dbReference type="OrthoDB" id="765391at2759"/>
<name>A0A5P1F813_ASPOF</name>
<evidence type="ECO:0000259" key="2">
    <source>
        <dbReference type="Pfam" id="PF00646"/>
    </source>
</evidence>